<proteinExistence type="predicted"/>
<evidence type="ECO:0000313" key="2">
    <source>
        <dbReference type="Proteomes" id="UP000241899"/>
    </source>
</evidence>
<protein>
    <recommendedName>
        <fullName evidence="3">Response regulatory domain-containing protein</fullName>
    </recommendedName>
</protein>
<accession>A0A2T4JJM9</accession>
<evidence type="ECO:0000313" key="1">
    <source>
        <dbReference type="EMBL" id="PTE18085.1"/>
    </source>
</evidence>
<dbReference type="AlphaFoldDB" id="A0A2T4JJM9"/>
<dbReference type="EMBL" id="PZKF01000010">
    <property type="protein sequence ID" value="PTE18085.1"/>
    <property type="molecule type" value="Genomic_DNA"/>
</dbReference>
<keyword evidence="2" id="KW-1185">Reference proteome</keyword>
<dbReference type="Proteomes" id="UP000241899">
    <property type="component" value="Unassembled WGS sequence"/>
</dbReference>
<gene>
    <name evidence="1" type="ORF">C5F46_05945</name>
</gene>
<name>A0A2T4JJM9_9RHOB</name>
<organism evidence="1 2">
    <name type="scientific">Phaeovulum veldkampii DSM 11550</name>
    <dbReference type="NCBI Taxonomy" id="1185920"/>
    <lineage>
        <taxon>Bacteria</taxon>
        <taxon>Pseudomonadati</taxon>
        <taxon>Pseudomonadota</taxon>
        <taxon>Alphaproteobacteria</taxon>
        <taxon>Rhodobacterales</taxon>
        <taxon>Paracoccaceae</taxon>
        <taxon>Phaeovulum</taxon>
    </lineage>
</organism>
<sequence>MASTGRVILVVEPAHHLPSSLRGVTGTQIFQTGHRELDGALLDRVQPDVALCPLMVAGFDALDLAERLVSLGYRGALRATTQPVPDRNLILREIRAICPGLDFDLIELPAP</sequence>
<comment type="caution">
    <text evidence="1">The sequence shown here is derived from an EMBL/GenBank/DDBJ whole genome shotgun (WGS) entry which is preliminary data.</text>
</comment>
<evidence type="ECO:0008006" key="3">
    <source>
        <dbReference type="Google" id="ProtNLM"/>
    </source>
</evidence>
<reference evidence="1 2" key="1">
    <citation type="submission" date="2018-03" db="EMBL/GenBank/DDBJ databases">
        <title>Rhodobacter veldkampii.</title>
        <authorList>
            <person name="Meyer T.E."/>
            <person name="Miller S."/>
            <person name="Lodha T."/>
            <person name="Gandham S."/>
            <person name="Chintalapati S."/>
            <person name="Chintalapati V.R."/>
        </authorList>
    </citation>
    <scope>NUCLEOTIDE SEQUENCE [LARGE SCALE GENOMIC DNA]</scope>
    <source>
        <strain evidence="1 2">DSM 11550</strain>
    </source>
</reference>